<protein>
    <submittedName>
        <fullName evidence="2">Uncharacterized protein</fullName>
    </submittedName>
</protein>
<reference evidence="2" key="2">
    <citation type="journal article" date="2021" name="PeerJ">
        <title>Extensive microbial diversity within the chicken gut microbiome revealed by metagenomics and culture.</title>
        <authorList>
            <person name="Gilroy R."/>
            <person name="Ravi A."/>
            <person name="Getino M."/>
            <person name="Pursley I."/>
            <person name="Horton D.L."/>
            <person name="Alikhan N.F."/>
            <person name="Baker D."/>
            <person name="Gharbi K."/>
            <person name="Hall N."/>
            <person name="Watson M."/>
            <person name="Adriaenssens E.M."/>
            <person name="Foster-Nyarko E."/>
            <person name="Jarju S."/>
            <person name="Secka A."/>
            <person name="Antonio M."/>
            <person name="Oren A."/>
            <person name="Chaudhuri R.R."/>
            <person name="La Ragione R."/>
            <person name="Hildebrand F."/>
            <person name="Pallen M.J."/>
        </authorList>
    </citation>
    <scope>NUCLEOTIDE SEQUENCE</scope>
    <source>
        <strain evidence="2">1063</strain>
    </source>
</reference>
<name>A0A9D1L370_9FIRM</name>
<proteinExistence type="predicted"/>
<feature type="transmembrane region" description="Helical" evidence="1">
    <location>
        <begin position="13"/>
        <end position="34"/>
    </location>
</feature>
<dbReference type="EMBL" id="DVMN01000093">
    <property type="protein sequence ID" value="HIU21608.1"/>
    <property type="molecule type" value="Genomic_DNA"/>
</dbReference>
<dbReference type="Proteomes" id="UP000824088">
    <property type="component" value="Unassembled WGS sequence"/>
</dbReference>
<evidence type="ECO:0000256" key="1">
    <source>
        <dbReference type="SAM" id="Phobius"/>
    </source>
</evidence>
<keyword evidence="1" id="KW-1133">Transmembrane helix</keyword>
<keyword evidence="1" id="KW-0472">Membrane</keyword>
<gene>
    <name evidence="2" type="ORF">IAD51_05195</name>
</gene>
<comment type="caution">
    <text evidence="2">The sequence shown here is derived from an EMBL/GenBank/DDBJ whole genome shotgun (WGS) entry which is preliminary data.</text>
</comment>
<sequence>MAYKEVLTYSFHAAFYISLILSAFFLVVFIAYAVKWLKPRLANRSPREHKPTKSERIAELERQVAELQAKEKNAE</sequence>
<organism evidence="2 3">
    <name type="scientific">Candidatus Limadaptatus stercorigallinarum</name>
    <dbReference type="NCBI Taxonomy" id="2840845"/>
    <lineage>
        <taxon>Bacteria</taxon>
        <taxon>Bacillati</taxon>
        <taxon>Bacillota</taxon>
        <taxon>Clostridia</taxon>
        <taxon>Eubacteriales</taxon>
        <taxon>Candidatus Limadaptatus</taxon>
    </lineage>
</organism>
<keyword evidence="1" id="KW-0812">Transmembrane</keyword>
<evidence type="ECO:0000313" key="3">
    <source>
        <dbReference type="Proteomes" id="UP000824088"/>
    </source>
</evidence>
<dbReference type="AlphaFoldDB" id="A0A9D1L370"/>
<evidence type="ECO:0000313" key="2">
    <source>
        <dbReference type="EMBL" id="HIU21608.1"/>
    </source>
</evidence>
<accession>A0A9D1L370</accession>
<reference evidence="2" key="1">
    <citation type="submission" date="2020-10" db="EMBL/GenBank/DDBJ databases">
        <authorList>
            <person name="Gilroy R."/>
        </authorList>
    </citation>
    <scope>NUCLEOTIDE SEQUENCE</scope>
    <source>
        <strain evidence="2">1063</strain>
    </source>
</reference>